<feature type="signal peptide" evidence="1">
    <location>
        <begin position="1"/>
        <end position="18"/>
    </location>
</feature>
<proteinExistence type="predicted"/>
<comment type="caution">
    <text evidence="2">The sequence shown here is derived from an EMBL/GenBank/DDBJ whole genome shotgun (WGS) entry which is preliminary data.</text>
</comment>
<dbReference type="Proteomes" id="UP000664169">
    <property type="component" value="Unassembled WGS sequence"/>
</dbReference>
<keyword evidence="3" id="KW-1185">Reference proteome</keyword>
<dbReference type="EMBL" id="CAJPDQ010000004">
    <property type="protein sequence ID" value="CAF9908383.1"/>
    <property type="molecule type" value="Genomic_DNA"/>
</dbReference>
<feature type="chain" id="PRO_5034669447" evidence="1">
    <location>
        <begin position="19"/>
        <end position="193"/>
    </location>
</feature>
<gene>
    <name evidence="2" type="ORF">GOMPHAMPRED_006147</name>
</gene>
<keyword evidence="1" id="KW-0732">Signal</keyword>
<dbReference type="AlphaFoldDB" id="A0A8H3EPZ9"/>
<reference evidence="2" key="1">
    <citation type="submission" date="2021-03" db="EMBL/GenBank/DDBJ databases">
        <authorList>
            <person name="Tagirdzhanova G."/>
        </authorList>
    </citation>
    <scope>NUCLEOTIDE SEQUENCE</scope>
</reference>
<protein>
    <submittedName>
        <fullName evidence="2">Uncharacterized protein</fullName>
    </submittedName>
</protein>
<accession>A0A8H3EPZ9</accession>
<evidence type="ECO:0000313" key="3">
    <source>
        <dbReference type="Proteomes" id="UP000664169"/>
    </source>
</evidence>
<evidence type="ECO:0000313" key="2">
    <source>
        <dbReference type="EMBL" id="CAF9908383.1"/>
    </source>
</evidence>
<evidence type="ECO:0000256" key="1">
    <source>
        <dbReference type="SAM" id="SignalP"/>
    </source>
</evidence>
<name>A0A8H3EPZ9_9LECA</name>
<sequence length="193" mass="19199">MQFSFIPLMALAATFVSGVAIPAPVVNAVSSCSSQEVSALTALQTLNTTAAAPLANIQTTLANLPANPSDDDKAAATTAIQAQVAALVSQIDAVTSQISASAGSSSIAKRQDDSQAIATLVGGLIATISGVSDALIASLGLTATLSLLNPLVVSLGGLLAALQQLLDQLLLLVKQIVDNLLQGLSAGLSGLIL</sequence>
<organism evidence="2 3">
    <name type="scientific">Gomphillus americanus</name>
    <dbReference type="NCBI Taxonomy" id="1940652"/>
    <lineage>
        <taxon>Eukaryota</taxon>
        <taxon>Fungi</taxon>
        <taxon>Dikarya</taxon>
        <taxon>Ascomycota</taxon>
        <taxon>Pezizomycotina</taxon>
        <taxon>Lecanoromycetes</taxon>
        <taxon>OSLEUM clade</taxon>
        <taxon>Ostropomycetidae</taxon>
        <taxon>Ostropales</taxon>
        <taxon>Graphidaceae</taxon>
        <taxon>Gomphilloideae</taxon>
        <taxon>Gomphillus</taxon>
    </lineage>
</organism>